<accession>A0A7W3N2Y5</accession>
<keyword evidence="1" id="KW-0472">Membrane</keyword>
<keyword evidence="1" id="KW-0812">Transmembrane</keyword>
<feature type="transmembrane region" description="Helical" evidence="1">
    <location>
        <begin position="88"/>
        <end position="108"/>
    </location>
</feature>
<dbReference type="AlphaFoldDB" id="A0A7W3N2Y5"/>
<reference evidence="2 3" key="1">
    <citation type="submission" date="2020-08" db="EMBL/GenBank/DDBJ databases">
        <title>Sequencing the genomes of 1000 actinobacteria strains.</title>
        <authorList>
            <person name="Klenk H.-P."/>
        </authorList>
    </citation>
    <scope>NUCLEOTIDE SEQUENCE [LARGE SCALE GENOMIC DNA]</scope>
    <source>
        <strain evidence="2 3">DSM 45823</strain>
    </source>
</reference>
<dbReference type="EMBL" id="JACJII010000001">
    <property type="protein sequence ID" value="MBA9006472.1"/>
    <property type="molecule type" value="Genomic_DNA"/>
</dbReference>
<dbReference type="RefSeq" id="WP_312881308.1">
    <property type="nucleotide sequence ID" value="NZ_JACJII010000001.1"/>
</dbReference>
<dbReference type="Proteomes" id="UP000539313">
    <property type="component" value="Unassembled WGS sequence"/>
</dbReference>
<feature type="transmembrane region" description="Helical" evidence="1">
    <location>
        <begin position="63"/>
        <end position="81"/>
    </location>
</feature>
<evidence type="ECO:0000313" key="2">
    <source>
        <dbReference type="EMBL" id="MBA9006472.1"/>
    </source>
</evidence>
<proteinExistence type="predicted"/>
<keyword evidence="1" id="KW-1133">Transmembrane helix</keyword>
<feature type="transmembrane region" description="Helical" evidence="1">
    <location>
        <begin position="12"/>
        <end position="33"/>
    </location>
</feature>
<name>A0A7W3N2Y5_9ACTN</name>
<organism evidence="2 3">
    <name type="scientific">Thermomonospora cellulosilytica</name>
    <dbReference type="NCBI Taxonomy" id="1411118"/>
    <lineage>
        <taxon>Bacteria</taxon>
        <taxon>Bacillati</taxon>
        <taxon>Actinomycetota</taxon>
        <taxon>Actinomycetes</taxon>
        <taxon>Streptosporangiales</taxon>
        <taxon>Thermomonosporaceae</taxon>
        <taxon>Thermomonospora</taxon>
    </lineage>
</organism>
<comment type="caution">
    <text evidence="2">The sequence shown here is derived from an EMBL/GenBank/DDBJ whole genome shotgun (WGS) entry which is preliminary data.</text>
</comment>
<evidence type="ECO:0008006" key="4">
    <source>
        <dbReference type="Google" id="ProtNLM"/>
    </source>
</evidence>
<keyword evidence="3" id="KW-1185">Reference proteome</keyword>
<evidence type="ECO:0000256" key="1">
    <source>
        <dbReference type="SAM" id="Phobius"/>
    </source>
</evidence>
<feature type="transmembrane region" description="Helical" evidence="1">
    <location>
        <begin position="135"/>
        <end position="155"/>
    </location>
</feature>
<sequence length="199" mass="20122">MGRPGVRGLRIWAVTTLLLAVCGPPLGLLWAAWAPPVRYVLLGGSVELADPETQALIATDGRFAAIAAAAGLLSGVLAYLAGGRDNDVPLVLGLGTGGLAGALLAWWAGHQAGPDDLGAALRAAAGRAVEGPADLHATGVVVFWPLLAVAMYGMLEAALGRLAPRDPGHGGADEPYQIAGGQFDLQAAPAGRDEDRGEP</sequence>
<protein>
    <recommendedName>
        <fullName evidence="4">ABC transporter permease</fullName>
    </recommendedName>
</protein>
<evidence type="ECO:0000313" key="3">
    <source>
        <dbReference type="Proteomes" id="UP000539313"/>
    </source>
</evidence>
<gene>
    <name evidence="2" type="ORF">HNR21_005354</name>
</gene>